<accession>A0ABX0W2B9</accession>
<dbReference type="SMART" id="SM00935">
    <property type="entry name" value="OmpH"/>
    <property type="match status" value="1"/>
</dbReference>
<dbReference type="Gene3D" id="3.30.910.20">
    <property type="entry name" value="Skp domain"/>
    <property type="match status" value="1"/>
</dbReference>
<organism evidence="2 3">
    <name type="scientific">Marivivens donghaensis</name>
    <dbReference type="NCBI Taxonomy" id="1699413"/>
    <lineage>
        <taxon>Bacteria</taxon>
        <taxon>Pseudomonadati</taxon>
        <taxon>Pseudomonadota</taxon>
        <taxon>Alphaproteobacteria</taxon>
        <taxon>Rhodobacterales</taxon>
        <taxon>Paracoccaceae</taxon>
        <taxon>Marivivens group</taxon>
        <taxon>Marivivens</taxon>
    </lineage>
</organism>
<reference evidence="2 3" key="1">
    <citation type="submission" date="2020-03" db="EMBL/GenBank/DDBJ databases">
        <title>Bacterial isolates of synthetic phycosphere.</title>
        <authorList>
            <person name="Fu H."/>
            <person name="Moran M.A."/>
        </authorList>
    </citation>
    <scope>NUCLEOTIDE SEQUENCE [LARGE SCALE GENOMIC DNA]</scope>
    <source>
        <strain evidence="2 3">HF1</strain>
    </source>
</reference>
<proteinExistence type="predicted"/>
<evidence type="ECO:0000313" key="2">
    <source>
        <dbReference type="EMBL" id="NIY73404.1"/>
    </source>
</evidence>
<evidence type="ECO:0000256" key="1">
    <source>
        <dbReference type="SAM" id="SignalP"/>
    </source>
</evidence>
<keyword evidence="1" id="KW-0732">Signal</keyword>
<dbReference type="InterPro" id="IPR005632">
    <property type="entry name" value="Chaperone_Skp"/>
</dbReference>
<feature type="chain" id="PRO_5046835942" evidence="1">
    <location>
        <begin position="21"/>
        <end position="188"/>
    </location>
</feature>
<dbReference type="RefSeq" id="WP_167638789.1">
    <property type="nucleotide sequence ID" value="NZ_JAATOP010000009.1"/>
</dbReference>
<protein>
    <submittedName>
        <fullName evidence="2">OmpH family outer membrane protein</fullName>
    </submittedName>
</protein>
<dbReference type="SUPFAM" id="SSF111384">
    <property type="entry name" value="OmpH-like"/>
    <property type="match status" value="1"/>
</dbReference>
<keyword evidence="3" id="KW-1185">Reference proteome</keyword>
<dbReference type="EMBL" id="JAATOP010000009">
    <property type="protein sequence ID" value="NIY73404.1"/>
    <property type="molecule type" value="Genomic_DNA"/>
</dbReference>
<gene>
    <name evidence="2" type="ORF">HCZ30_13300</name>
</gene>
<name>A0ABX0W2B9_9RHOB</name>
<dbReference type="Pfam" id="PF03938">
    <property type="entry name" value="OmpH"/>
    <property type="match status" value="1"/>
</dbReference>
<feature type="signal peptide" evidence="1">
    <location>
        <begin position="1"/>
        <end position="20"/>
    </location>
</feature>
<sequence length="188" mass="20570">MLRIAAYLLIAALSSGAAFAQEQPQPQSVPLATVAIIDADQVFTNSRFGQRVLDDIQQQTDALEAENARIADALTEEEKSLADRRELMSPENFRDAADAFDERVQGIRVARDAKEEALKQQLANARAAFDDAVRPILGELMQERRATVLMARRDVILYFGSADITAPAIALIDERLGDGSDLTEPAAE</sequence>
<comment type="caution">
    <text evidence="2">The sequence shown here is derived from an EMBL/GenBank/DDBJ whole genome shotgun (WGS) entry which is preliminary data.</text>
</comment>
<evidence type="ECO:0000313" key="3">
    <source>
        <dbReference type="Proteomes" id="UP000709466"/>
    </source>
</evidence>
<dbReference type="InterPro" id="IPR024930">
    <property type="entry name" value="Skp_dom_sf"/>
</dbReference>
<dbReference type="Proteomes" id="UP000709466">
    <property type="component" value="Unassembled WGS sequence"/>
</dbReference>